<organism evidence="2 3">
    <name type="scientific">Aphis craccivora</name>
    <name type="common">Cowpea aphid</name>
    <dbReference type="NCBI Taxonomy" id="307492"/>
    <lineage>
        <taxon>Eukaryota</taxon>
        <taxon>Metazoa</taxon>
        <taxon>Ecdysozoa</taxon>
        <taxon>Arthropoda</taxon>
        <taxon>Hexapoda</taxon>
        <taxon>Insecta</taxon>
        <taxon>Pterygota</taxon>
        <taxon>Neoptera</taxon>
        <taxon>Paraneoptera</taxon>
        <taxon>Hemiptera</taxon>
        <taxon>Sternorrhyncha</taxon>
        <taxon>Aphidomorpha</taxon>
        <taxon>Aphidoidea</taxon>
        <taxon>Aphididae</taxon>
        <taxon>Aphidini</taxon>
        <taxon>Aphis</taxon>
        <taxon>Aphis</taxon>
    </lineage>
</organism>
<comment type="caution">
    <text evidence="2">The sequence shown here is derived from an EMBL/GenBank/DDBJ whole genome shotgun (WGS) entry which is preliminary data.</text>
</comment>
<reference evidence="2 3" key="1">
    <citation type="submission" date="2019-08" db="EMBL/GenBank/DDBJ databases">
        <title>Whole genome of Aphis craccivora.</title>
        <authorList>
            <person name="Voronova N.V."/>
            <person name="Shulinski R.S."/>
            <person name="Bandarenka Y.V."/>
            <person name="Zhorov D.G."/>
            <person name="Warner D."/>
        </authorList>
    </citation>
    <scope>NUCLEOTIDE SEQUENCE [LARGE SCALE GENOMIC DNA]</scope>
    <source>
        <strain evidence="2">180601</strain>
        <tissue evidence="2">Whole Body</tissue>
    </source>
</reference>
<keyword evidence="3" id="KW-1185">Reference proteome</keyword>
<dbReference type="EMBL" id="VUJU01004104">
    <property type="protein sequence ID" value="KAF0755553.1"/>
    <property type="molecule type" value="Genomic_DNA"/>
</dbReference>
<evidence type="ECO:0000313" key="2">
    <source>
        <dbReference type="EMBL" id="KAF0755553.1"/>
    </source>
</evidence>
<dbReference type="Proteomes" id="UP000478052">
    <property type="component" value="Unassembled WGS sequence"/>
</dbReference>
<accession>A0A6G0YH57</accession>
<keyword evidence="1" id="KW-1133">Transmembrane helix</keyword>
<proteinExistence type="predicted"/>
<protein>
    <submittedName>
        <fullName evidence="2">Uncharacterized protein</fullName>
    </submittedName>
</protein>
<feature type="non-terminal residue" evidence="2">
    <location>
        <position position="1"/>
    </location>
</feature>
<evidence type="ECO:0000313" key="3">
    <source>
        <dbReference type="Proteomes" id="UP000478052"/>
    </source>
</evidence>
<keyword evidence="1" id="KW-0472">Membrane</keyword>
<keyword evidence="1" id="KW-0812">Transmembrane</keyword>
<sequence length="119" mass="13210">VHSPPNSCLHPENRKTACRVFHSVTKNVHRTALRSHALSDRARSGQRFSLCASLSSDGRGREGLSAAKFLVLTRAAMVPFVVLTVICSAYLFVIGPGSSEKCDRDFRVKVYRHFDISYS</sequence>
<evidence type="ECO:0000256" key="1">
    <source>
        <dbReference type="SAM" id="Phobius"/>
    </source>
</evidence>
<feature type="transmembrane region" description="Helical" evidence="1">
    <location>
        <begin position="69"/>
        <end position="93"/>
    </location>
</feature>
<gene>
    <name evidence="2" type="ORF">FWK35_00028837</name>
</gene>
<name>A0A6G0YH57_APHCR</name>
<dbReference type="AlphaFoldDB" id="A0A6G0YH57"/>